<name>F8PRL3_SERL3</name>
<dbReference type="Proteomes" id="UP000008063">
    <property type="component" value="Unassembled WGS sequence"/>
</dbReference>
<dbReference type="HOGENOM" id="CLU_199421_0_0_1"/>
<organism evidence="2">
    <name type="scientific">Serpula lacrymans var. lacrymans (strain S7.3)</name>
    <name type="common">Dry rot fungus</name>
    <dbReference type="NCBI Taxonomy" id="936435"/>
    <lineage>
        <taxon>Eukaryota</taxon>
        <taxon>Fungi</taxon>
        <taxon>Dikarya</taxon>
        <taxon>Basidiomycota</taxon>
        <taxon>Agaricomycotina</taxon>
        <taxon>Agaricomycetes</taxon>
        <taxon>Agaricomycetidae</taxon>
        <taxon>Boletales</taxon>
        <taxon>Coniophorineae</taxon>
        <taxon>Serpulaceae</taxon>
        <taxon>Serpula</taxon>
    </lineage>
</organism>
<proteinExistence type="predicted"/>
<gene>
    <name evidence="1" type="ORF">SERLA73DRAFT_18033</name>
</gene>
<dbReference type="AlphaFoldDB" id="F8PRL3"/>
<accession>F8PRL3</accession>
<evidence type="ECO:0000313" key="2">
    <source>
        <dbReference type="Proteomes" id="UP000008063"/>
    </source>
</evidence>
<protein>
    <submittedName>
        <fullName evidence="1">Uncharacterized protein</fullName>
    </submittedName>
</protein>
<evidence type="ECO:0000313" key="1">
    <source>
        <dbReference type="EMBL" id="EGO01152.1"/>
    </source>
</evidence>
<dbReference type="EMBL" id="GL945478">
    <property type="protein sequence ID" value="EGO01152.1"/>
    <property type="molecule type" value="Genomic_DNA"/>
</dbReference>
<dbReference type="InParanoid" id="F8PRL3"/>
<keyword evidence="2" id="KW-1185">Reference proteome</keyword>
<feature type="non-terminal residue" evidence="1">
    <location>
        <position position="56"/>
    </location>
</feature>
<reference evidence="2" key="1">
    <citation type="journal article" date="2011" name="Science">
        <title>The plant cell wall-decomposing machinery underlies the functional diversity of forest fungi.</title>
        <authorList>
            <person name="Eastwood D.C."/>
            <person name="Floudas D."/>
            <person name="Binder M."/>
            <person name="Majcherczyk A."/>
            <person name="Schneider P."/>
            <person name="Aerts A."/>
            <person name="Asiegbu F.O."/>
            <person name="Baker S.E."/>
            <person name="Barry K."/>
            <person name="Bendiksby M."/>
            <person name="Blumentritt M."/>
            <person name="Coutinho P.M."/>
            <person name="Cullen D."/>
            <person name="de Vries R.P."/>
            <person name="Gathman A."/>
            <person name="Goodell B."/>
            <person name="Henrissat B."/>
            <person name="Ihrmark K."/>
            <person name="Kauserud H."/>
            <person name="Kohler A."/>
            <person name="LaButti K."/>
            <person name="Lapidus A."/>
            <person name="Lavin J.L."/>
            <person name="Lee Y.-H."/>
            <person name="Lindquist E."/>
            <person name="Lilly W."/>
            <person name="Lucas S."/>
            <person name="Morin E."/>
            <person name="Murat C."/>
            <person name="Oguiza J.A."/>
            <person name="Park J."/>
            <person name="Pisabarro A.G."/>
            <person name="Riley R."/>
            <person name="Rosling A."/>
            <person name="Salamov A."/>
            <person name="Schmidt O."/>
            <person name="Schmutz J."/>
            <person name="Skrede I."/>
            <person name="Stenlid J."/>
            <person name="Wiebenga A."/>
            <person name="Xie X."/>
            <person name="Kuees U."/>
            <person name="Hibbett D.S."/>
            <person name="Hoffmeister D."/>
            <person name="Hoegberg N."/>
            <person name="Martin F."/>
            <person name="Grigoriev I.V."/>
            <person name="Watkinson S.C."/>
        </authorList>
    </citation>
    <scope>NUCLEOTIDE SEQUENCE [LARGE SCALE GENOMIC DNA]</scope>
    <source>
        <strain evidence="2">strain S7.3</strain>
    </source>
</reference>
<feature type="non-terminal residue" evidence="1">
    <location>
        <position position="1"/>
    </location>
</feature>
<sequence>DYCAAALITQPAQRRHGLILIASSHVLHTFQVRPFSNSIEALILAICLVLLRSIVA</sequence>